<feature type="domain" description="Intradiol ring-cleavage dioxygenases" evidence="7">
    <location>
        <begin position="129"/>
        <end position="157"/>
    </location>
</feature>
<comment type="similarity">
    <text evidence="2">Belongs to the intradiol ring-cleavage dioxygenase family.</text>
</comment>
<dbReference type="OrthoDB" id="9800887at2"/>
<evidence type="ECO:0000313" key="9">
    <source>
        <dbReference type="Proteomes" id="UP000199664"/>
    </source>
</evidence>
<keyword evidence="3" id="KW-0479">Metal-binding</keyword>
<dbReference type="GO" id="GO:0009712">
    <property type="term" value="P:catechol-containing compound metabolic process"/>
    <property type="evidence" value="ECO:0007669"/>
    <property type="project" value="InterPro"/>
</dbReference>
<evidence type="ECO:0000259" key="7">
    <source>
        <dbReference type="PROSITE" id="PS00083"/>
    </source>
</evidence>
<dbReference type="STRING" id="1036779.SAMN04515666_10663"/>
<dbReference type="GO" id="GO:0008199">
    <property type="term" value="F:ferric iron binding"/>
    <property type="evidence" value="ECO:0007669"/>
    <property type="project" value="InterPro"/>
</dbReference>
<keyword evidence="4 8" id="KW-0223">Dioxygenase</keyword>
<dbReference type="Pfam" id="PF00775">
    <property type="entry name" value="Dioxygenase_C"/>
    <property type="match status" value="1"/>
</dbReference>
<evidence type="ECO:0000313" key="8">
    <source>
        <dbReference type="EMBL" id="SEL90309.1"/>
    </source>
</evidence>
<evidence type="ECO:0000256" key="4">
    <source>
        <dbReference type="ARBA" id="ARBA00022964"/>
    </source>
</evidence>
<dbReference type="PANTHER" id="PTHR33711:SF7">
    <property type="entry name" value="INTRADIOL RING-CLEAVAGE DIOXYGENASES DOMAIN-CONTAINING PROTEIN-RELATED"/>
    <property type="match status" value="1"/>
</dbReference>
<dbReference type="Gene3D" id="2.60.130.10">
    <property type="entry name" value="Aromatic compound dioxygenase"/>
    <property type="match status" value="1"/>
</dbReference>
<evidence type="ECO:0000256" key="2">
    <source>
        <dbReference type="ARBA" id="ARBA00007825"/>
    </source>
</evidence>
<dbReference type="InterPro" id="IPR050770">
    <property type="entry name" value="Intradiol_RC_Dioxygenase"/>
</dbReference>
<dbReference type="PROSITE" id="PS00083">
    <property type="entry name" value="INTRADIOL_DIOXYGENAS"/>
    <property type="match status" value="1"/>
</dbReference>
<reference evidence="9" key="1">
    <citation type="submission" date="2016-10" db="EMBL/GenBank/DDBJ databases">
        <authorList>
            <person name="Varghese N."/>
            <person name="Submissions S."/>
        </authorList>
    </citation>
    <scope>NUCLEOTIDE SEQUENCE [LARGE SCALE GENOMIC DNA]</scope>
    <source>
        <strain evidence="9">LMG 26383,CCUG 61248,R- 45681</strain>
    </source>
</reference>
<protein>
    <submittedName>
        <fullName evidence="8">Hydroxyquinol 1,2-dioxygenase</fullName>
    </submittedName>
</protein>
<keyword evidence="6" id="KW-0408">Iron</keyword>
<comment type="cofactor">
    <cofactor evidence="1">
        <name>Fe(3+)</name>
        <dbReference type="ChEBI" id="CHEBI:29034"/>
    </cofactor>
</comment>
<keyword evidence="5" id="KW-0560">Oxidoreductase</keyword>
<dbReference type="InterPro" id="IPR007535">
    <property type="entry name" value="Catechol_dOase_N"/>
</dbReference>
<proteinExistence type="inferred from homology"/>
<dbReference type="GO" id="GO:0018576">
    <property type="term" value="F:catechol 1,2-dioxygenase activity"/>
    <property type="evidence" value="ECO:0007669"/>
    <property type="project" value="InterPro"/>
</dbReference>
<accession>A0A1H7U0J1</accession>
<dbReference type="Proteomes" id="UP000199664">
    <property type="component" value="Unassembled WGS sequence"/>
</dbReference>
<evidence type="ECO:0000256" key="5">
    <source>
        <dbReference type="ARBA" id="ARBA00023002"/>
    </source>
</evidence>
<evidence type="ECO:0000256" key="3">
    <source>
        <dbReference type="ARBA" id="ARBA00022723"/>
    </source>
</evidence>
<dbReference type="RefSeq" id="WP_091837308.1">
    <property type="nucleotide sequence ID" value="NZ_FOAN01000006.1"/>
</dbReference>
<dbReference type="EMBL" id="FOAN01000006">
    <property type="protein sequence ID" value="SEL90309.1"/>
    <property type="molecule type" value="Genomic_DNA"/>
</dbReference>
<dbReference type="PANTHER" id="PTHR33711">
    <property type="entry name" value="DIOXYGENASE, PUTATIVE (AFU_ORTHOLOGUE AFUA_2G02910)-RELATED"/>
    <property type="match status" value="1"/>
</dbReference>
<dbReference type="Pfam" id="PF04444">
    <property type="entry name" value="Dioxygenase_N"/>
    <property type="match status" value="1"/>
</dbReference>
<dbReference type="AlphaFoldDB" id="A0A1H7U0J1"/>
<evidence type="ECO:0000256" key="1">
    <source>
        <dbReference type="ARBA" id="ARBA00001965"/>
    </source>
</evidence>
<organism evidence="8 9">
    <name type="scientific">Bosea lupini</name>
    <dbReference type="NCBI Taxonomy" id="1036779"/>
    <lineage>
        <taxon>Bacteria</taxon>
        <taxon>Pseudomonadati</taxon>
        <taxon>Pseudomonadota</taxon>
        <taxon>Alphaproteobacteria</taxon>
        <taxon>Hyphomicrobiales</taxon>
        <taxon>Boseaceae</taxon>
        <taxon>Bosea</taxon>
    </lineage>
</organism>
<name>A0A1H7U0J1_9HYPH</name>
<sequence length="291" mass="31806">MRNFDERSITAAVRERVGQASDPRLRQVSDALIRHLHDFVREIEPTQEEWSRAIAFLTRTGHMCTANRQEFILLSDALGVSMLVDAINHHLPGGATETTVLGPFYVQEPPELPLGANISPGLAGVPLLVTGSVSSAGGPGLAGAAVDVWHSDGDGYYDVQQLDEDHGLAMRARLRTAPDGAFHFWTIMPAAYPIPNDGPVGEMLAAQGRHPYRPAHVHFMIAAPAHEQLVTHVFVEGDAYLDSDVVFGVKDSLIRPFAEMPAGMAPDGTRVDRPYRHLHYDFALAPQRRVA</sequence>
<gene>
    <name evidence="8" type="ORF">SAMN04515666_10663</name>
</gene>
<keyword evidence="9" id="KW-1185">Reference proteome</keyword>
<evidence type="ECO:0000256" key="6">
    <source>
        <dbReference type="ARBA" id="ARBA00023004"/>
    </source>
</evidence>
<dbReference type="InterPro" id="IPR015889">
    <property type="entry name" value="Intradiol_dOase_core"/>
</dbReference>
<dbReference type="InterPro" id="IPR000627">
    <property type="entry name" value="Intradiol_dOase_C"/>
</dbReference>
<dbReference type="SUPFAM" id="SSF49482">
    <property type="entry name" value="Aromatic compound dioxygenase"/>
    <property type="match status" value="1"/>
</dbReference>